<dbReference type="Gene3D" id="3.40.30.10">
    <property type="entry name" value="Glutaredoxin"/>
    <property type="match status" value="1"/>
</dbReference>
<dbReference type="InterPro" id="IPR013766">
    <property type="entry name" value="Thioredoxin_domain"/>
</dbReference>
<feature type="transmembrane region" description="Helical" evidence="2">
    <location>
        <begin position="42"/>
        <end position="64"/>
    </location>
</feature>
<dbReference type="PROSITE" id="PS51352">
    <property type="entry name" value="THIOREDOXIN_2"/>
    <property type="match status" value="1"/>
</dbReference>
<dbReference type="InterPro" id="IPR013740">
    <property type="entry name" value="Redoxin"/>
</dbReference>
<dbReference type="AlphaFoldDB" id="A0A4Q0MB98"/>
<keyword evidence="2" id="KW-1133">Transmembrane helix</keyword>
<dbReference type="EMBL" id="RXOC01000005">
    <property type="protein sequence ID" value="RXF70086.1"/>
    <property type="molecule type" value="Genomic_DNA"/>
</dbReference>
<evidence type="ECO:0000313" key="4">
    <source>
        <dbReference type="EMBL" id="RXF70086.1"/>
    </source>
</evidence>
<dbReference type="CDD" id="cd02966">
    <property type="entry name" value="TlpA_like_family"/>
    <property type="match status" value="1"/>
</dbReference>
<evidence type="ECO:0000313" key="5">
    <source>
        <dbReference type="Proteomes" id="UP000290848"/>
    </source>
</evidence>
<dbReference type="Proteomes" id="UP000290848">
    <property type="component" value="Unassembled WGS sequence"/>
</dbReference>
<dbReference type="GO" id="GO:0016491">
    <property type="term" value="F:oxidoreductase activity"/>
    <property type="evidence" value="ECO:0007669"/>
    <property type="project" value="InterPro"/>
</dbReference>
<comment type="caution">
    <text evidence="4">The sequence shown here is derived from an EMBL/GenBank/DDBJ whole genome shotgun (WGS) entry which is preliminary data.</text>
</comment>
<feature type="domain" description="Thioredoxin" evidence="3">
    <location>
        <begin position="71"/>
        <end position="219"/>
    </location>
</feature>
<dbReference type="PANTHER" id="PTHR42852">
    <property type="entry name" value="THIOL:DISULFIDE INTERCHANGE PROTEIN DSBE"/>
    <property type="match status" value="1"/>
</dbReference>
<feature type="compositionally biased region" description="Polar residues" evidence="1">
    <location>
        <begin position="1"/>
        <end position="11"/>
    </location>
</feature>
<name>A0A4Q0MB98_9SPHI</name>
<evidence type="ECO:0000259" key="3">
    <source>
        <dbReference type="PROSITE" id="PS51352"/>
    </source>
</evidence>
<evidence type="ECO:0000256" key="1">
    <source>
        <dbReference type="SAM" id="MobiDB-lite"/>
    </source>
</evidence>
<dbReference type="InterPro" id="IPR050553">
    <property type="entry name" value="Thioredoxin_ResA/DsbE_sf"/>
</dbReference>
<keyword evidence="2" id="KW-0812">Transmembrane</keyword>
<protein>
    <submittedName>
        <fullName evidence="4">TlpA family protein disulfide reductase</fullName>
    </submittedName>
</protein>
<dbReference type="InterPro" id="IPR036249">
    <property type="entry name" value="Thioredoxin-like_sf"/>
</dbReference>
<dbReference type="PANTHER" id="PTHR42852:SF13">
    <property type="entry name" value="PROTEIN DIPZ"/>
    <property type="match status" value="1"/>
</dbReference>
<sequence length="465" mass="51885">MKPKTGSTGTLLSKPAAKAGGGKDTTFHSTSDPNNDKTLGRALVIGYIILLIILSISQVVSSFAQAPSKGLQTGDTIPEKIWHLPLQVAGHHENKSTITLNDYRGKLIILDFWATWCGSCVEALPKLEHLQEEFGDKVLILPVTSQSKAIVSAFFNKNRTGRELKLPVITDDKELAMLFPHKLLSHLVWIDASGKVKAFTWSEYATADNIRLVLSGKPLPWTMKVDVVSFRKERPLLAFSDNGAPPPFVGYHSAFTSHLPGVNTTSGMITDSTQNTVRRYDINVRLTALCVRAWNRPMPALSPKQYVYEVADRSRYVRPDSAYRDHWNRENTWCYEAVMPASFTKDQLAGLLKDDLKRYLNVEGYAEKRRMKCLVISAGGKHSRSAEKKTKTGMLLSDMIWQLNNHVPALPFAINETGGDELLPGINPSWYASLQSLEAALKERGLVVSLLEREVDVFVIHELDR</sequence>
<feature type="region of interest" description="Disordered" evidence="1">
    <location>
        <begin position="1"/>
        <end position="33"/>
    </location>
</feature>
<reference evidence="4 5" key="1">
    <citation type="submission" date="2018-12" db="EMBL/GenBank/DDBJ databases">
        <title>The Draft Genome Sequence of the Soil Bacterium Pedobacter tournemirensis R1.</title>
        <authorList>
            <person name="He J."/>
        </authorList>
    </citation>
    <scope>NUCLEOTIDE SEQUENCE [LARGE SCALE GENOMIC DNA]</scope>
    <source>
        <strain evidence="4 5">R1</strain>
    </source>
</reference>
<proteinExistence type="predicted"/>
<dbReference type="Pfam" id="PF08534">
    <property type="entry name" value="Redoxin"/>
    <property type="match status" value="1"/>
</dbReference>
<dbReference type="RefSeq" id="WP_128769159.1">
    <property type="nucleotide sequence ID" value="NZ_RXOC01000005.1"/>
</dbReference>
<organism evidence="4 5">
    <name type="scientific">Arcticibacter tournemirensis</name>
    <dbReference type="NCBI Taxonomy" id="699437"/>
    <lineage>
        <taxon>Bacteria</taxon>
        <taxon>Pseudomonadati</taxon>
        <taxon>Bacteroidota</taxon>
        <taxon>Sphingobacteriia</taxon>
        <taxon>Sphingobacteriales</taxon>
        <taxon>Sphingobacteriaceae</taxon>
        <taxon>Arcticibacter</taxon>
    </lineage>
</organism>
<keyword evidence="2" id="KW-0472">Membrane</keyword>
<accession>A0A4Q0MB98</accession>
<evidence type="ECO:0000256" key="2">
    <source>
        <dbReference type="SAM" id="Phobius"/>
    </source>
</evidence>
<gene>
    <name evidence="4" type="ORF">EKH83_09375</name>
</gene>
<dbReference type="SUPFAM" id="SSF52833">
    <property type="entry name" value="Thioredoxin-like"/>
    <property type="match status" value="1"/>
</dbReference>